<dbReference type="Proteomes" id="UP001244011">
    <property type="component" value="Unassembled WGS sequence"/>
</dbReference>
<sequence length="275" mass="30617">MGGSAFSSGENPLFTPRMAPTVYREVRDRCQAILREIFLCVASPIEGPAKEDYGDVDILVSLQKHLIFPTTPADRVECEGRDILAVVQKMLGAEHMIIERGGNAANLAIPWPADLITTTDNPEATRTNATLNTDQDQEQQESQVQADQQNKKRHIQVDVQICASPSQLQWELFKHAHGDLWNLVGSTIRPLGLTVDEEALWIRIPEIEAFHRSRSKVRLTDDPAAVLSFLGLRADGSFWEAPFGSLTELFEYIASCRWFWVAPEKAGVEEDGSGC</sequence>
<dbReference type="EMBL" id="MU839002">
    <property type="protein sequence ID" value="KAK1769488.1"/>
    <property type="molecule type" value="Genomic_DNA"/>
</dbReference>
<evidence type="ECO:0000313" key="2">
    <source>
        <dbReference type="EMBL" id="KAK1769488.1"/>
    </source>
</evidence>
<dbReference type="AlphaFoldDB" id="A0AAJ0C5Q9"/>
<gene>
    <name evidence="2" type="ORF">QBC33DRAFT_530908</name>
</gene>
<evidence type="ECO:0000313" key="3">
    <source>
        <dbReference type="Proteomes" id="UP001244011"/>
    </source>
</evidence>
<feature type="compositionally biased region" description="Polar residues" evidence="1">
    <location>
        <begin position="118"/>
        <end position="133"/>
    </location>
</feature>
<keyword evidence="3" id="KW-1185">Reference proteome</keyword>
<comment type="caution">
    <text evidence="2">The sequence shown here is derived from an EMBL/GenBank/DDBJ whole genome shotgun (WGS) entry which is preliminary data.</text>
</comment>
<dbReference type="GeneID" id="85310454"/>
<organism evidence="2 3">
    <name type="scientific">Phialemonium atrogriseum</name>
    <dbReference type="NCBI Taxonomy" id="1093897"/>
    <lineage>
        <taxon>Eukaryota</taxon>
        <taxon>Fungi</taxon>
        <taxon>Dikarya</taxon>
        <taxon>Ascomycota</taxon>
        <taxon>Pezizomycotina</taxon>
        <taxon>Sordariomycetes</taxon>
        <taxon>Sordariomycetidae</taxon>
        <taxon>Cephalothecales</taxon>
        <taxon>Cephalothecaceae</taxon>
        <taxon>Phialemonium</taxon>
    </lineage>
</organism>
<feature type="region of interest" description="Disordered" evidence="1">
    <location>
        <begin position="118"/>
        <end position="150"/>
    </location>
</feature>
<accession>A0AAJ0C5Q9</accession>
<reference evidence="2" key="1">
    <citation type="submission" date="2023-06" db="EMBL/GenBank/DDBJ databases">
        <title>Genome-scale phylogeny and comparative genomics of the fungal order Sordariales.</title>
        <authorList>
            <consortium name="Lawrence Berkeley National Laboratory"/>
            <person name="Hensen N."/>
            <person name="Bonometti L."/>
            <person name="Westerberg I."/>
            <person name="Brannstrom I.O."/>
            <person name="Guillou S."/>
            <person name="Cros-Aarteil S."/>
            <person name="Calhoun S."/>
            <person name="Haridas S."/>
            <person name="Kuo A."/>
            <person name="Mondo S."/>
            <person name="Pangilinan J."/>
            <person name="Riley R."/>
            <person name="Labutti K."/>
            <person name="Andreopoulos B."/>
            <person name="Lipzen A."/>
            <person name="Chen C."/>
            <person name="Yanf M."/>
            <person name="Daum C."/>
            <person name="Ng V."/>
            <person name="Clum A."/>
            <person name="Steindorff A."/>
            <person name="Ohm R."/>
            <person name="Martin F."/>
            <person name="Silar P."/>
            <person name="Natvig D."/>
            <person name="Lalanne C."/>
            <person name="Gautier V."/>
            <person name="Ament-Velasquez S.L."/>
            <person name="Kruys A."/>
            <person name="Hutchinson M.I."/>
            <person name="Powell A.J."/>
            <person name="Barry K."/>
            <person name="Miller A.N."/>
            <person name="Grigoriev I.V."/>
            <person name="Debuchy R."/>
            <person name="Gladieux P."/>
            <person name="Thoren M.H."/>
            <person name="Johannesson H."/>
        </authorList>
    </citation>
    <scope>NUCLEOTIDE SEQUENCE</scope>
    <source>
        <strain evidence="2">8032-3</strain>
    </source>
</reference>
<protein>
    <submittedName>
        <fullName evidence="2">Uncharacterized protein</fullName>
    </submittedName>
</protein>
<evidence type="ECO:0000256" key="1">
    <source>
        <dbReference type="SAM" id="MobiDB-lite"/>
    </source>
</evidence>
<name>A0AAJ0C5Q9_9PEZI</name>
<dbReference type="RefSeq" id="XP_060285701.1">
    <property type="nucleotide sequence ID" value="XM_060427267.1"/>
</dbReference>
<proteinExistence type="predicted"/>
<feature type="non-terminal residue" evidence="2">
    <location>
        <position position="275"/>
    </location>
</feature>